<dbReference type="Proteomes" id="UP000029867">
    <property type="component" value="Unassembled WGS sequence"/>
</dbReference>
<dbReference type="PROSITE" id="PS01036">
    <property type="entry name" value="HSP70_3"/>
    <property type="match status" value="1"/>
</dbReference>
<dbReference type="PANTHER" id="PTHR45639">
    <property type="entry name" value="HSC70CB, ISOFORM G-RELATED"/>
    <property type="match status" value="1"/>
</dbReference>
<dbReference type="GO" id="GO:0005829">
    <property type="term" value="C:cytosol"/>
    <property type="evidence" value="ECO:0007669"/>
    <property type="project" value="TreeGrafter"/>
</dbReference>
<keyword evidence="2" id="KW-0547">Nucleotide-binding</keyword>
<dbReference type="GO" id="GO:0140662">
    <property type="term" value="F:ATP-dependent protein folding chaperone"/>
    <property type="evidence" value="ECO:0007669"/>
    <property type="project" value="InterPro"/>
</dbReference>
<organism evidence="5 6">
    <name type="scientific">Pichia kudriavzevii</name>
    <name type="common">Yeast</name>
    <name type="synonym">Issatchenkia orientalis</name>
    <dbReference type="NCBI Taxonomy" id="4909"/>
    <lineage>
        <taxon>Eukaryota</taxon>
        <taxon>Fungi</taxon>
        <taxon>Dikarya</taxon>
        <taxon>Ascomycota</taxon>
        <taxon>Saccharomycotina</taxon>
        <taxon>Pichiomycetes</taxon>
        <taxon>Pichiales</taxon>
        <taxon>Pichiaceae</taxon>
        <taxon>Pichia</taxon>
    </lineage>
</organism>
<dbReference type="HOGENOM" id="CLU_005965_0_3_1"/>
<dbReference type="PANTHER" id="PTHR45639:SF32">
    <property type="entry name" value="HEAT SHOCK PROTEIN PDR13"/>
    <property type="match status" value="1"/>
</dbReference>
<dbReference type="GO" id="GO:0005524">
    <property type="term" value="F:ATP binding"/>
    <property type="evidence" value="ECO:0007669"/>
    <property type="project" value="UniProtKB-KW"/>
</dbReference>
<dbReference type="Gene3D" id="3.90.640.10">
    <property type="entry name" value="Actin, Chain A, domain 4"/>
    <property type="match status" value="1"/>
</dbReference>
<comment type="caution">
    <text evidence="5">The sequence shown here is derived from an EMBL/GenBank/DDBJ whole genome shotgun (WGS) entry which is preliminary data.</text>
</comment>
<dbReference type="Gene3D" id="2.60.34.10">
    <property type="entry name" value="Substrate Binding Domain Of DNAk, Chain A, domain 1"/>
    <property type="match status" value="1"/>
</dbReference>
<dbReference type="GO" id="GO:0005634">
    <property type="term" value="C:nucleus"/>
    <property type="evidence" value="ECO:0007669"/>
    <property type="project" value="TreeGrafter"/>
</dbReference>
<dbReference type="InterPro" id="IPR018181">
    <property type="entry name" value="Heat_shock_70_CS"/>
</dbReference>
<accession>A0A099NUU7</accession>
<sequence>MATIGIAFGNSTTSFATIKDGKVDVIANPDGERFISSALSYVDGDEYHGQQALSQIVRNPRNTIVNFRDFIGVPFTDIDARYSKLAAHPVELNGKVAYEINGNKLSIDEVVKRHLKQIKNAAEDYLGQSIESTVITVPTNFSDVQKQDIVRIAGEAGLKVSQLINEPTAALLAHLSNKDLLKEDKIYVVADFGGIRSDAAIIAVRGGIMTLLATEHSTTLGGAELDDALIDFFAADFQKKFKADAKKTEKSLAKLVAASIITKKTLSNVQTASVSVDSLAEGFDYMSSINRLRFELVGRKVFSEMIEFIESLIKKAGLENLDIDAVLLVGGTSNIPKVASTLSLIFPESTEIHAPAIDSKLPNPNELNCRGAAIQASLIAGFDDEEIQESLQPVVVNTEHISAPIGIKDTDGHFLTILPRETAYPIKKTISFTSNSNNVEIEFYEGKRNVKETVVEPEQFSDDEEDSEEEEPEIVREVEYVPGTLLAKMVLNGVGAGKPVDVIVQIDREGKMHLTGRSGDVIVKGEVSQA</sequence>
<dbReference type="SUPFAM" id="SSF100920">
    <property type="entry name" value="Heat shock protein 70kD (HSP70), peptide-binding domain"/>
    <property type="match status" value="1"/>
</dbReference>
<evidence type="ECO:0000256" key="2">
    <source>
        <dbReference type="ARBA" id="ARBA00022741"/>
    </source>
</evidence>
<dbReference type="InterPro" id="IPR013126">
    <property type="entry name" value="Hsp_70_fam"/>
</dbReference>
<dbReference type="SUPFAM" id="SSF53067">
    <property type="entry name" value="Actin-like ATPase domain"/>
    <property type="match status" value="2"/>
</dbReference>
<dbReference type="PRINTS" id="PR00301">
    <property type="entry name" value="HEATSHOCK70"/>
</dbReference>
<dbReference type="PROSITE" id="PS50042">
    <property type="entry name" value="CNMP_BINDING_3"/>
    <property type="match status" value="1"/>
</dbReference>
<keyword evidence="3" id="KW-0067">ATP-binding</keyword>
<dbReference type="InterPro" id="IPR043129">
    <property type="entry name" value="ATPase_NBD"/>
</dbReference>
<dbReference type="EMBL" id="JQFK01000367">
    <property type="protein sequence ID" value="KGK35754.1"/>
    <property type="molecule type" value="Genomic_DNA"/>
</dbReference>
<dbReference type="Gene3D" id="3.30.30.30">
    <property type="match status" value="1"/>
</dbReference>
<dbReference type="VEuPathDB" id="FungiDB:C5L36_0A04180"/>
<feature type="domain" description="Cyclic nucleotide-binding" evidence="4">
    <location>
        <begin position="9"/>
        <end position="65"/>
    </location>
</feature>
<gene>
    <name evidence="5" type="ORF">JL09_g5096</name>
</gene>
<evidence type="ECO:0000313" key="5">
    <source>
        <dbReference type="EMBL" id="KGK35754.1"/>
    </source>
</evidence>
<dbReference type="InterPro" id="IPR029047">
    <property type="entry name" value="HSP70_peptide-bd_sf"/>
</dbReference>
<comment type="similarity">
    <text evidence="1">Belongs to the heat shock protein 70 family.</text>
</comment>
<protein>
    <recommendedName>
        <fullName evidence="4">Cyclic nucleotide-binding domain-containing protein</fullName>
    </recommendedName>
</protein>
<dbReference type="AlphaFoldDB" id="A0A099NUU7"/>
<dbReference type="eggNOG" id="KOG0101">
    <property type="taxonomic scope" value="Eukaryota"/>
</dbReference>
<evidence type="ECO:0000259" key="4">
    <source>
        <dbReference type="PROSITE" id="PS50042"/>
    </source>
</evidence>
<evidence type="ECO:0000256" key="3">
    <source>
        <dbReference type="ARBA" id="ARBA00022840"/>
    </source>
</evidence>
<dbReference type="Gene3D" id="3.30.420.40">
    <property type="match status" value="2"/>
</dbReference>
<evidence type="ECO:0000256" key="1">
    <source>
        <dbReference type="ARBA" id="ARBA00007381"/>
    </source>
</evidence>
<proteinExistence type="inferred from homology"/>
<dbReference type="FunFam" id="3.90.640.10:FF:000010">
    <property type="entry name" value="heat shock 70 kDa protein 14"/>
    <property type="match status" value="1"/>
</dbReference>
<dbReference type="Pfam" id="PF00012">
    <property type="entry name" value="HSP70"/>
    <property type="match status" value="1"/>
</dbReference>
<dbReference type="InterPro" id="IPR000595">
    <property type="entry name" value="cNMP-bd_dom"/>
</dbReference>
<reference evidence="6" key="1">
    <citation type="journal article" date="2014" name="Microb. Cell Fact.">
        <title>Exploiting Issatchenkia orientalis SD108 for succinic acid production.</title>
        <authorList>
            <person name="Xiao H."/>
            <person name="Shao Z."/>
            <person name="Jiang Y."/>
            <person name="Dole S."/>
            <person name="Zhao H."/>
        </authorList>
    </citation>
    <scope>NUCLEOTIDE SEQUENCE [LARGE SCALE GENOMIC DNA]</scope>
    <source>
        <strain evidence="6">SD108</strain>
    </source>
</reference>
<evidence type="ECO:0000313" key="6">
    <source>
        <dbReference type="Proteomes" id="UP000029867"/>
    </source>
</evidence>
<name>A0A099NUU7_PICKU</name>